<accession>I7KHU4</accession>
<sequence length="167" mass="18437">MNKKFVVALTVLVLAILVGGGWLLHRNSSTVPKNLANQGYQTYNANQSDSTLVNHVGLHLFLYLGKNNASLTASEPVKKGSSFSNEKQLHSNTPTAKALYKALTGNEAYNPQDYEKPFSVDLGRVNVSEDKNKWTLKSKKLTLTFHKTSDGNWATPDGTIWFPVKAK</sequence>
<dbReference type="EMBL" id="CAKE01000022">
    <property type="protein sequence ID" value="CCI82405.1"/>
    <property type="molecule type" value="Genomic_DNA"/>
</dbReference>
<proteinExistence type="predicted"/>
<name>I7KHU4_9LACO</name>
<evidence type="ECO:0000313" key="2">
    <source>
        <dbReference type="Proteomes" id="UP000009320"/>
    </source>
</evidence>
<dbReference type="RefSeq" id="WP_008471480.1">
    <property type="nucleotide sequence ID" value="NZ_AYZP01000006.1"/>
</dbReference>
<dbReference type="OrthoDB" id="2329990at2"/>
<keyword evidence="2" id="KW-1185">Reference proteome</keyword>
<reference evidence="1 2" key="1">
    <citation type="submission" date="2012-06" db="EMBL/GenBank/DDBJ databases">
        <title>Draft Genome Sequence of Lactobacillus hominis Strain CRBIP 24.179T, isolated from human intestine.</title>
        <authorList>
            <person name="Cousin S."/>
            <person name="Ma L."/>
            <person name="Bizet C."/>
            <person name="Loux V."/>
            <person name="Bouchier C."/>
            <person name="Clermont D."/>
            <person name="Creno S."/>
        </authorList>
    </citation>
    <scope>NUCLEOTIDE SEQUENCE [LARGE SCALE GENOMIC DNA]</scope>
    <source>
        <strain evidence="2">CRBIP 24.179T</strain>
    </source>
</reference>
<organism evidence="1 2">
    <name type="scientific">Lactobacillus hominis DSM 23910 = CRBIP 24.179</name>
    <dbReference type="NCBI Taxonomy" id="1423758"/>
    <lineage>
        <taxon>Bacteria</taxon>
        <taxon>Bacillati</taxon>
        <taxon>Bacillota</taxon>
        <taxon>Bacilli</taxon>
        <taxon>Lactobacillales</taxon>
        <taxon>Lactobacillaceae</taxon>
        <taxon>Lactobacillus</taxon>
    </lineage>
</organism>
<dbReference type="eggNOG" id="ENOG5030APM">
    <property type="taxonomic scope" value="Bacteria"/>
</dbReference>
<protein>
    <submittedName>
        <fullName evidence="1">Uncharacterized protein</fullName>
    </submittedName>
</protein>
<dbReference type="AlphaFoldDB" id="I7KHU4"/>
<dbReference type="Proteomes" id="UP000009320">
    <property type="component" value="Unassembled WGS sequence"/>
</dbReference>
<comment type="caution">
    <text evidence="1">The sequence shown here is derived from an EMBL/GenBank/DDBJ whole genome shotgun (WGS) entry which is preliminary data.</text>
</comment>
<evidence type="ECO:0000313" key="1">
    <source>
        <dbReference type="EMBL" id="CCI82405.1"/>
    </source>
</evidence>
<gene>
    <name evidence="1" type="ORF">BN55_04735</name>
</gene>
<dbReference type="GeneID" id="82847616"/>